<dbReference type="OrthoDB" id="9782876at2"/>
<keyword evidence="5" id="KW-0862">Zinc</keyword>
<dbReference type="RefSeq" id="WP_093991754.1">
    <property type="nucleotide sequence ID" value="NZ_FXZK01000002.1"/>
</dbReference>
<evidence type="ECO:0000259" key="6">
    <source>
        <dbReference type="Pfam" id="PF24827"/>
    </source>
</evidence>
<comment type="similarity">
    <text evidence="2">Belongs to the peptidase M14 family.</text>
</comment>
<evidence type="ECO:0000313" key="7">
    <source>
        <dbReference type="EMBL" id="SMY07570.1"/>
    </source>
</evidence>
<feature type="domain" description="Succinylglutamate desuccinylase/Aspartoacylase catalytic" evidence="6">
    <location>
        <begin position="50"/>
        <end position="229"/>
    </location>
</feature>
<evidence type="ECO:0000256" key="4">
    <source>
        <dbReference type="ARBA" id="ARBA00022801"/>
    </source>
</evidence>
<proteinExistence type="inferred from homology"/>
<evidence type="ECO:0000256" key="2">
    <source>
        <dbReference type="ARBA" id="ARBA00005988"/>
    </source>
</evidence>
<keyword evidence="3" id="KW-0479">Metal-binding</keyword>
<dbReference type="InterPro" id="IPR043795">
    <property type="entry name" value="N-alpha-Ac-DABA-like"/>
</dbReference>
<dbReference type="InterPro" id="IPR055438">
    <property type="entry name" value="AstE_AspA_cat"/>
</dbReference>
<comment type="cofactor">
    <cofactor evidence="1">
        <name>Zn(2+)</name>
        <dbReference type="ChEBI" id="CHEBI:29105"/>
    </cofactor>
</comment>
<dbReference type="GO" id="GO:0016788">
    <property type="term" value="F:hydrolase activity, acting on ester bonds"/>
    <property type="evidence" value="ECO:0007669"/>
    <property type="project" value="InterPro"/>
</dbReference>
<dbReference type="PROSITE" id="PS00132">
    <property type="entry name" value="CARBOXYPEPT_ZN_1"/>
    <property type="match status" value="1"/>
</dbReference>
<dbReference type="Proteomes" id="UP000201613">
    <property type="component" value="Unassembled WGS sequence"/>
</dbReference>
<sequence>MPTSKRPAFEIGGVSVAAGTRRTVELPISVLSDHTPVSMSVLVLHGRLEGPTVFVSAGVHGDEVIGVEIVRRLVRVPNLKSLKGTLIVIPIVNAFGFINHSRYLPDRRDLNRSFPGHASGSLASRLAHLFLTEIVQRSDLGIDLHSAAVHRTNLPQIRISPDNPRTAELAQVFGAPVILKSPLREGSLRGEAKRIGKDVLLFEAGEALRFDEKSVRAGLTGILRVLAHLGMIASKGIGAPKLPSHLCTWSKWLRAPVGGLLRTFKADGDVVAEGETLAAVSDLFGEAERMIVAPFDGIIVGRAVMPVVNEGDAVFHLARVASLARAESTMDHMNDQLTGDPMFDEDEII</sequence>
<dbReference type="PANTHER" id="PTHR37326">
    <property type="entry name" value="BLL3975 PROTEIN"/>
    <property type="match status" value="1"/>
</dbReference>
<dbReference type="PIRSF" id="PIRSF039012">
    <property type="entry name" value="ASP"/>
    <property type="match status" value="1"/>
</dbReference>
<accession>A0A238LF91</accession>
<evidence type="ECO:0000313" key="8">
    <source>
        <dbReference type="Proteomes" id="UP000201613"/>
    </source>
</evidence>
<dbReference type="CDD" id="cd06251">
    <property type="entry name" value="M14_ASTE_ASPA-like"/>
    <property type="match status" value="1"/>
</dbReference>
<dbReference type="InterPro" id="IPR057246">
    <property type="entry name" value="CARBOXYPEPT_ZN_1"/>
</dbReference>
<dbReference type="AlphaFoldDB" id="A0A238LF91"/>
<dbReference type="Gene3D" id="3.40.630.10">
    <property type="entry name" value="Zn peptidases"/>
    <property type="match status" value="1"/>
</dbReference>
<dbReference type="InterPro" id="IPR053138">
    <property type="entry name" value="N-alpha-Ac-DABA_deacetylase"/>
</dbReference>
<organism evidence="7 8">
    <name type="scientific">Flavimaricola marinus</name>
    <dbReference type="NCBI Taxonomy" id="1819565"/>
    <lineage>
        <taxon>Bacteria</taxon>
        <taxon>Pseudomonadati</taxon>
        <taxon>Pseudomonadota</taxon>
        <taxon>Alphaproteobacteria</taxon>
        <taxon>Rhodobacterales</taxon>
        <taxon>Paracoccaceae</taxon>
        <taxon>Flavimaricola</taxon>
    </lineage>
</organism>
<evidence type="ECO:0000256" key="3">
    <source>
        <dbReference type="ARBA" id="ARBA00022723"/>
    </source>
</evidence>
<keyword evidence="4" id="KW-0378">Hydrolase</keyword>
<dbReference type="GO" id="GO:0016811">
    <property type="term" value="F:hydrolase activity, acting on carbon-nitrogen (but not peptide) bonds, in linear amides"/>
    <property type="evidence" value="ECO:0007669"/>
    <property type="project" value="InterPro"/>
</dbReference>
<evidence type="ECO:0000256" key="5">
    <source>
        <dbReference type="ARBA" id="ARBA00022833"/>
    </source>
</evidence>
<evidence type="ECO:0000256" key="1">
    <source>
        <dbReference type="ARBA" id="ARBA00001947"/>
    </source>
</evidence>
<dbReference type="SUPFAM" id="SSF53187">
    <property type="entry name" value="Zn-dependent exopeptidases"/>
    <property type="match status" value="1"/>
</dbReference>
<dbReference type="EMBL" id="FXZK01000002">
    <property type="protein sequence ID" value="SMY07570.1"/>
    <property type="molecule type" value="Genomic_DNA"/>
</dbReference>
<keyword evidence="8" id="KW-1185">Reference proteome</keyword>
<name>A0A238LF91_9RHOB</name>
<dbReference type="GO" id="GO:0046872">
    <property type="term" value="F:metal ion binding"/>
    <property type="evidence" value="ECO:0007669"/>
    <property type="project" value="UniProtKB-KW"/>
</dbReference>
<reference evidence="7 8" key="1">
    <citation type="submission" date="2017-05" db="EMBL/GenBank/DDBJ databases">
        <authorList>
            <person name="Song R."/>
            <person name="Chenine A.L."/>
            <person name="Ruprecht R.M."/>
        </authorList>
    </citation>
    <scope>NUCLEOTIDE SEQUENCE [LARGE SCALE GENOMIC DNA]</scope>
    <source>
        <strain evidence="7 8">CECT 8899</strain>
    </source>
</reference>
<dbReference type="PANTHER" id="PTHR37326:SF2">
    <property type="entry name" value="SUCCINYLGLUTAMATE DESUCCINYLASE_ASPARTOACYLASE FAMILY PROTEIN"/>
    <property type="match status" value="1"/>
</dbReference>
<gene>
    <name evidence="7" type="ORF">LOM8899_01706</name>
</gene>
<protein>
    <submittedName>
        <fullName evidence="7">Aspartoacylase</fullName>
    </submittedName>
</protein>
<dbReference type="Pfam" id="PF24827">
    <property type="entry name" value="AstE_AspA_cat"/>
    <property type="match status" value="1"/>
</dbReference>